<evidence type="ECO:0000259" key="5">
    <source>
        <dbReference type="Pfam" id="PF00389"/>
    </source>
</evidence>
<evidence type="ECO:0000256" key="3">
    <source>
        <dbReference type="ARBA" id="ARBA00023027"/>
    </source>
</evidence>
<evidence type="ECO:0008006" key="9">
    <source>
        <dbReference type="Google" id="ProtNLM"/>
    </source>
</evidence>
<dbReference type="EMBL" id="MFEO01000029">
    <property type="protein sequence ID" value="OGE88881.1"/>
    <property type="molecule type" value="Genomic_DNA"/>
</dbReference>
<evidence type="ECO:0000256" key="4">
    <source>
        <dbReference type="RuleBase" id="RU003719"/>
    </source>
</evidence>
<dbReference type="PROSITE" id="PS00670">
    <property type="entry name" value="D_2_HYDROXYACID_DH_2"/>
    <property type="match status" value="1"/>
</dbReference>
<dbReference type="Pfam" id="PF00389">
    <property type="entry name" value="2-Hacid_dh"/>
    <property type="match status" value="1"/>
</dbReference>
<keyword evidence="2 4" id="KW-0560">Oxidoreductase</keyword>
<dbReference type="InterPro" id="IPR058205">
    <property type="entry name" value="D-LDH-like"/>
</dbReference>
<evidence type="ECO:0000256" key="2">
    <source>
        <dbReference type="ARBA" id="ARBA00023002"/>
    </source>
</evidence>
<dbReference type="InterPro" id="IPR036291">
    <property type="entry name" value="NAD(P)-bd_dom_sf"/>
</dbReference>
<evidence type="ECO:0000256" key="1">
    <source>
        <dbReference type="ARBA" id="ARBA00005854"/>
    </source>
</evidence>
<reference evidence="7 8" key="1">
    <citation type="journal article" date="2016" name="Nat. Commun.">
        <title>Thousands of microbial genomes shed light on interconnected biogeochemical processes in an aquifer system.</title>
        <authorList>
            <person name="Anantharaman K."/>
            <person name="Brown C.T."/>
            <person name="Hug L.A."/>
            <person name="Sharon I."/>
            <person name="Castelle C.J."/>
            <person name="Probst A.J."/>
            <person name="Thomas B.C."/>
            <person name="Singh A."/>
            <person name="Wilkins M.J."/>
            <person name="Karaoz U."/>
            <person name="Brodie E.L."/>
            <person name="Williams K.H."/>
            <person name="Hubbard S.S."/>
            <person name="Banfield J.F."/>
        </authorList>
    </citation>
    <scope>NUCLEOTIDE SEQUENCE [LARGE SCALE GENOMIC DNA]</scope>
</reference>
<dbReference type="PANTHER" id="PTHR43026:SF1">
    <property type="entry name" value="2-HYDROXYACID DEHYDROGENASE HOMOLOG 1-RELATED"/>
    <property type="match status" value="1"/>
</dbReference>
<comment type="similarity">
    <text evidence="1 4">Belongs to the D-isomer specific 2-hydroxyacid dehydrogenase family.</text>
</comment>
<feature type="domain" description="D-isomer specific 2-hydroxyacid dehydrogenase NAD-binding" evidence="6">
    <location>
        <begin position="109"/>
        <end position="304"/>
    </location>
</feature>
<dbReference type="GO" id="GO:0051287">
    <property type="term" value="F:NAD binding"/>
    <property type="evidence" value="ECO:0007669"/>
    <property type="project" value="InterPro"/>
</dbReference>
<dbReference type="InterPro" id="IPR029753">
    <property type="entry name" value="D-isomer_DH_CS"/>
</dbReference>
<dbReference type="PROSITE" id="PS00065">
    <property type="entry name" value="D_2_HYDROXYACID_DH_1"/>
    <property type="match status" value="1"/>
</dbReference>
<dbReference type="SUPFAM" id="SSF51735">
    <property type="entry name" value="NAD(P)-binding Rossmann-fold domains"/>
    <property type="match status" value="1"/>
</dbReference>
<dbReference type="GO" id="GO:0008720">
    <property type="term" value="F:D-lactate dehydrogenase (NAD+) activity"/>
    <property type="evidence" value="ECO:0007669"/>
    <property type="project" value="TreeGrafter"/>
</dbReference>
<sequence length="337" mass="37436">MTISFLEVSEGWQKKLIQEAFQNSQYKLIISPNKLTAANVAKYSDSDALSVFIHSEITDGVLQKLPQLKIIVTNSTGYDHIDLSACKRRGVLVANVPFYGENTVAEHTFALILALSRKIVDSVNRTRRGQFDLTGLRGFDLKNKTIGVVGTGHIGRHVIRIAHGFEMKILAYDLFPDKSLESHYPLKYVSLNQLLPHSDIVSLHAPYNKQTHHMINSRNVRDIKPGAYLVNTSRGGLIETSALLSALKSKRLAGAALDVMEEEGMISEDSGLIPGNLERDKLNTVLENHKLLSMDKVLVTPHNAFNSEEAVMRILTTTIENLRSWERGKPVNIVSGS</sequence>
<accession>A0A1F5PG54</accession>
<name>A0A1F5PG54_9BACT</name>
<dbReference type="PANTHER" id="PTHR43026">
    <property type="entry name" value="2-HYDROXYACID DEHYDROGENASE HOMOLOG 1-RELATED"/>
    <property type="match status" value="1"/>
</dbReference>
<feature type="domain" description="D-isomer specific 2-hydroxyacid dehydrogenase catalytic" evidence="5">
    <location>
        <begin position="18"/>
        <end position="331"/>
    </location>
</feature>
<dbReference type="GO" id="GO:0004617">
    <property type="term" value="F:phosphoglycerate dehydrogenase activity"/>
    <property type="evidence" value="ECO:0007669"/>
    <property type="project" value="UniProtKB-ARBA"/>
</dbReference>
<dbReference type="InterPro" id="IPR006139">
    <property type="entry name" value="D-isomer_2_OHA_DH_cat_dom"/>
</dbReference>
<evidence type="ECO:0000313" key="7">
    <source>
        <dbReference type="EMBL" id="OGE88881.1"/>
    </source>
</evidence>
<dbReference type="FunFam" id="3.40.50.720:FF:000041">
    <property type="entry name" value="D-3-phosphoglycerate dehydrogenase"/>
    <property type="match status" value="1"/>
</dbReference>
<dbReference type="GO" id="GO:0006564">
    <property type="term" value="P:L-serine biosynthetic process"/>
    <property type="evidence" value="ECO:0007669"/>
    <property type="project" value="UniProtKB-ARBA"/>
</dbReference>
<gene>
    <name evidence="7" type="ORF">A2722_00785</name>
</gene>
<organism evidence="7 8">
    <name type="scientific">Candidatus Doudnabacteria bacterium RIFCSPHIGHO2_01_FULL_50_11</name>
    <dbReference type="NCBI Taxonomy" id="1817828"/>
    <lineage>
        <taxon>Bacteria</taxon>
        <taxon>Candidatus Doudnaibacteriota</taxon>
    </lineage>
</organism>
<evidence type="ECO:0000313" key="8">
    <source>
        <dbReference type="Proteomes" id="UP000178377"/>
    </source>
</evidence>
<comment type="caution">
    <text evidence="7">The sequence shown here is derived from an EMBL/GenBank/DDBJ whole genome shotgun (WGS) entry which is preliminary data.</text>
</comment>
<evidence type="ECO:0000259" key="6">
    <source>
        <dbReference type="Pfam" id="PF02826"/>
    </source>
</evidence>
<dbReference type="SUPFAM" id="SSF52283">
    <property type="entry name" value="Formate/glycerate dehydrogenase catalytic domain-like"/>
    <property type="match status" value="1"/>
</dbReference>
<dbReference type="Gene3D" id="3.40.50.720">
    <property type="entry name" value="NAD(P)-binding Rossmann-like Domain"/>
    <property type="match status" value="2"/>
</dbReference>
<dbReference type="InterPro" id="IPR006140">
    <property type="entry name" value="D-isomer_DH_NAD-bd"/>
</dbReference>
<dbReference type="AlphaFoldDB" id="A0A1F5PG54"/>
<dbReference type="STRING" id="1817828.A2722_00785"/>
<dbReference type="Proteomes" id="UP000178377">
    <property type="component" value="Unassembled WGS sequence"/>
</dbReference>
<protein>
    <recommendedName>
        <fullName evidence="9">Hydroxyacid dehydrogenase</fullName>
    </recommendedName>
</protein>
<dbReference type="Pfam" id="PF02826">
    <property type="entry name" value="2-Hacid_dh_C"/>
    <property type="match status" value="1"/>
</dbReference>
<keyword evidence="3" id="KW-0520">NAD</keyword>
<dbReference type="InterPro" id="IPR029752">
    <property type="entry name" value="D-isomer_DH_CS1"/>
</dbReference>
<dbReference type="CDD" id="cd12187">
    <property type="entry name" value="LDH_like_1"/>
    <property type="match status" value="1"/>
</dbReference>
<dbReference type="GO" id="GO:0047545">
    <property type="term" value="F:(S)-2-hydroxyglutarate dehydrogenase activity"/>
    <property type="evidence" value="ECO:0007669"/>
    <property type="project" value="UniProtKB-ARBA"/>
</dbReference>
<proteinExistence type="inferred from homology"/>